<dbReference type="RefSeq" id="WP_115568950.1">
    <property type="nucleotide sequence ID" value="NZ_NXLV01000002.1"/>
</dbReference>
<dbReference type="Gene3D" id="3.40.50.150">
    <property type="entry name" value="Vaccinia Virus protein VP39"/>
    <property type="match status" value="1"/>
</dbReference>
<dbReference type="PANTHER" id="PTHR47739">
    <property type="entry name" value="TRNA1(VAL) (ADENINE(37)-N6)-METHYLTRANSFERASE"/>
    <property type="match status" value="1"/>
</dbReference>
<dbReference type="AlphaFoldDB" id="A0A3D8J3C0"/>
<sequence>MATPITRLYQLFDGYCYNSDSLFLYDFAKPFLRKNQVLLDVGCGSGILGKLAYRDFALKLSMIERDEIMAFLAQKNVPKASVICGDFLAFESEEHFDILLSNPPFYRSEILPSQNSRVNHARNENSMPLKEFFYKSKRLLKPNGSLIFCYDAKESHRVFYELKNEGFNAEVARFVYPRLDKNATLLMIKAKIQSKSSLKILPPLLTHIGKSQMENSQEVSEIYKACNTYSIKVFSHDINLK</sequence>
<dbReference type="GO" id="GO:0032259">
    <property type="term" value="P:methylation"/>
    <property type="evidence" value="ECO:0007669"/>
    <property type="project" value="UniProtKB-KW"/>
</dbReference>
<keyword evidence="5" id="KW-1185">Reference proteome</keyword>
<dbReference type="InterPro" id="IPR029063">
    <property type="entry name" value="SAM-dependent_MTases_sf"/>
</dbReference>
<keyword evidence="4" id="KW-0808">Transferase</keyword>
<dbReference type="Proteomes" id="UP000257045">
    <property type="component" value="Unassembled WGS sequence"/>
</dbReference>
<dbReference type="PROSITE" id="PS00092">
    <property type="entry name" value="N6_MTASE"/>
    <property type="match status" value="1"/>
</dbReference>
<dbReference type="InterPro" id="IPR007848">
    <property type="entry name" value="Small_mtfrase_dom"/>
</dbReference>
<dbReference type="GO" id="GO:0003676">
    <property type="term" value="F:nucleic acid binding"/>
    <property type="evidence" value="ECO:0007669"/>
    <property type="project" value="InterPro"/>
</dbReference>
<comment type="caution">
    <text evidence="4">The sequence shown here is derived from an EMBL/GenBank/DDBJ whole genome shotgun (WGS) entry which is preliminary data.</text>
</comment>
<feature type="domain" description="Methyltransferase small" evidence="3">
    <location>
        <begin position="24"/>
        <end position="152"/>
    </location>
</feature>
<dbReference type="InterPro" id="IPR002052">
    <property type="entry name" value="DNA_methylase_N6_adenine_CS"/>
</dbReference>
<evidence type="ECO:0000259" key="3">
    <source>
        <dbReference type="Pfam" id="PF05175"/>
    </source>
</evidence>
<accession>A0A3D8J3C0</accession>
<keyword evidence="1 4" id="KW-0489">Methyltransferase</keyword>
<dbReference type="CDD" id="cd02440">
    <property type="entry name" value="AdoMet_MTases"/>
    <property type="match status" value="1"/>
</dbReference>
<dbReference type="EMBL" id="NXLV01000002">
    <property type="protein sequence ID" value="RDU71740.1"/>
    <property type="molecule type" value="Genomic_DNA"/>
</dbReference>
<reference evidence="4 5" key="1">
    <citation type="submission" date="2018-04" db="EMBL/GenBank/DDBJ databases">
        <title>Novel Campyloabacter and Helicobacter Species and Strains.</title>
        <authorList>
            <person name="Mannion A.J."/>
            <person name="Shen Z."/>
            <person name="Fox J.G."/>
        </authorList>
    </citation>
    <scope>NUCLEOTIDE SEQUENCE [LARGE SCALE GENOMIC DNA]</scope>
    <source>
        <strain evidence="4 5">MIT 04-9366</strain>
    </source>
</reference>
<dbReference type="GO" id="GO:0008757">
    <property type="term" value="F:S-adenosylmethionine-dependent methyltransferase activity"/>
    <property type="evidence" value="ECO:0007669"/>
    <property type="project" value="UniProtKB-ARBA"/>
</dbReference>
<dbReference type="GO" id="GO:0008170">
    <property type="term" value="F:N-methyltransferase activity"/>
    <property type="evidence" value="ECO:0007669"/>
    <property type="project" value="UniProtKB-ARBA"/>
</dbReference>
<evidence type="ECO:0000256" key="1">
    <source>
        <dbReference type="ARBA" id="ARBA00022603"/>
    </source>
</evidence>
<organism evidence="4 5">
    <name type="scientific">Helicobacter brantae</name>
    <dbReference type="NCBI Taxonomy" id="375927"/>
    <lineage>
        <taxon>Bacteria</taxon>
        <taxon>Pseudomonadati</taxon>
        <taxon>Campylobacterota</taxon>
        <taxon>Epsilonproteobacteria</taxon>
        <taxon>Campylobacterales</taxon>
        <taxon>Helicobacteraceae</taxon>
        <taxon>Helicobacter</taxon>
    </lineage>
</organism>
<dbReference type="Pfam" id="PF05175">
    <property type="entry name" value="MTS"/>
    <property type="match status" value="1"/>
</dbReference>
<dbReference type="InterPro" id="IPR050210">
    <property type="entry name" value="tRNA_Adenine-N(6)_MTase"/>
</dbReference>
<dbReference type="SUPFAM" id="SSF53335">
    <property type="entry name" value="S-adenosyl-L-methionine-dependent methyltransferases"/>
    <property type="match status" value="1"/>
</dbReference>
<evidence type="ECO:0000313" key="5">
    <source>
        <dbReference type="Proteomes" id="UP000257045"/>
    </source>
</evidence>
<dbReference type="OrthoDB" id="5354196at2"/>
<evidence type="ECO:0000313" key="4">
    <source>
        <dbReference type="EMBL" id="RDU71740.1"/>
    </source>
</evidence>
<gene>
    <name evidence="4" type="ORF">CQA58_01495</name>
</gene>
<evidence type="ECO:0000256" key="2">
    <source>
        <dbReference type="ARBA" id="ARBA00022691"/>
    </source>
</evidence>
<proteinExistence type="predicted"/>
<protein>
    <submittedName>
        <fullName evidence="4">Methyltransferase</fullName>
    </submittedName>
</protein>
<dbReference type="PANTHER" id="PTHR47739:SF1">
    <property type="entry name" value="TRNA1(VAL) (ADENINE(37)-N6)-METHYLTRANSFERASE"/>
    <property type="match status" value="1"/>
</dbReference>
<keyword evidence="2" id="KW-0949">S-adenosyl-L-methionine</keyword>
<name>A0A3D8J3C0_9HELI</name>